<keyword evidence="2" id="KW-0547">Nucleotide-binding</keyword>
<dbReference type="PANTHER" id="PTHR42939:SF1">
    <property type="entry name" value="ABC TRANSPORTER ATP-BINDING PROTEIN ALBC-RELATED"/>
    <property type="match status" value="1"/>
</dbReference>
<dbReference type="PROSITE" id="PS50893">
    <property type="entry name" value="ABC_TRANSPORTER_2"/>
    <property type="match status" value="1"/>
</dbReference>
<evidence type="ECO:0000256" key="1">
    <source>
        <dbReference type="ARBA" id="ARBA00022448"/>
    </source>
</evidence>
<dbReference type="AlphaFoldDB" id="A0A412G3W0"/>
<dbReference type="RefSeq" id="WP_117894421.1">
    <property type="nucleotide sequence ID" value="NZ_CABJCV010000005.1"/>
</dbReference>
<comment type="caution">
    <text evidence="5">The sequence shown here is derived from an EMBL/GenBank/DDBJ whole genome shotgun (WGS) entry which is preliminary data.</text>
</comment>
<sequence length="236" mass="26296">MLEIKGLVKRYGAKAAVDHLDLTCENGEIFGFIGPNGAGKTTTIKAVVGILDFDEGEIRIDGHSIRQEPLVCKQNLAYIPDNPDLYDIMRGDEYLNFVADIYQIDKETRTKRIQKYAALFELEGALAMPISSYSHGMKQKLALISAFLHEPKLLVLDEPFVGLDPKASFLLKKLMREHCDCGNTIFFSTHVLEVAQKLCDHVGILKDGRLAALGTMEEVTGNQSLEQVFLELADHE</sequence>
<protein>
    <submittedName>
        <fullName evidence="5">ABC transporter ATP-binding protein</fullName>
    </submittedName>
</protein>
<dbReference type="InterPro" id="IPR003593">
    <property type="entry name" value="AAA+_ATPase"/>
</dbReference>
<evidence type="ECO:0000259" key="4">
    <source>
        <dbReference type="PROSITE" id="PS50893"/>
    </source>
</evidence>
<keyword evidence="3 5" id="KW-0067">ATP-binding</keyword>
<dbReference type="Proteomes" id="UP000284178">
    <property type="component" value="Unassembled WGS sequence"/>
</dbReference>
<dbReference type="Pfam" id="PF00005">
    <property type="entry name" value="ABC_tran"/>
    <property type="match status" value="1"/>
</dbReference>
<organism evidence="5 6">
    <name type="scientific">Holdemania filiformis</name>
    <dbReference type="NCBI Taxonomy" id="61171"/>
    <lineage>
        <taxon>Bacteria</taxon>
        <taxon>Bacillati</taxon>
        <taxon>Bacillota</taxon>
        <taxon>Erysipelotrichia</taxon>
        <taxon>Erysipelotrichales</taxon>
        <taxon>Erysipelotrichaceae</taxon>
        <taxon>Holdemania</taxon>
    </lineage>
</organism>
<dbReference type="InterPro" id="IPR003439">
    <property type="entry name" value="ABC_transporter-like_ATP-bd"/>
</dbReference>
<dbReference type="PANTHER" id="PTHR42939">
    <property type="entry name" value="ABC TRANSPORTER ATP-BINDING PROTEIN ALBC-RELATED"/>
    <property type="match status" value="1"/>
</dbReference>
<dbReference type="GeneID" id="83014886"/>
<dbReference type="InterPro" id="IPR027417">
    <property type="entry name" value="P-loop_NTPase"/>
</dbReference>
<keyword evidence="6" id="KW-1185">Reference proteome</keyword>
<dbReference type="SMART" id="SM00382">
    <property type="entry name" value="AAA"/>
    <property type="match status" value="1"/>
</dbReference>
<evidence type="ECO:0000313" key="6">
    <source>
        <dbReference type="Proteomes" id="UP000284178"/>
    </source>
</evidence>
<evidence type="ECO:0000313" key="5">
    <source>
        <dbReference type="EMBL" id="RGR75258.1"/>
    </source>
</evidence>
<dbReference type="Gene3D" id="3.40.50.300">
    <property type="entry name" value="P-loop containing nucleotide triphosphate hydrolases"/>
    <property type="match status" value="1"/>
</dbReference>
<dbReference type="InterPro" id="IPR017871">
    <property type="entry name" value="ABC_transporter-like_CS"/>
</dbReference>
<keyword evidence="1" id="KW-0813">Transport</keyword>
<feature type="domain" description="ABC transporter" evidence="4">
    <location>
        <begin position="2"/>
        <end position="232"/>
    </location>
</feature>
<dbReference type="InterPro" id="IPR051782">
    <property type="entry name" value="ABC_Transporter_VariousFunc"/>
</dbReference>
<dbReference type="PROSITE" id="PS00211">
    <property type="entry name" value="ABC_TRANSPORTER_1"/>
    <property type="match status" value="1"/>
</dbReference>
<reference evidence="5 6" key="1">
    <citation type="submission" date="2018-08" db="EMBL/GenBank/DDBJ databases">
        <title>A genome reference for cultivated species of the human gut microbiota.</title>
        <authorList>
            <person name="Zou Y."/>
            <person name="Xue W."/>
            <person name="Luo G."/>
        </authorList>
    </citation>
    <scope>NUCLEOTIDE SEQUENCE [LARGE SCALE GENOMIC DNA]</scope>
    <source>
        <strain evidence="5 6">AF24-29</strain>
    </source>
</reference>
<dbReference type="SUPFAM" id="SSF52540">
    <property type="entry name" value="P-loop containing nucleoside triphosphate hydrolases"/>
    <property type="match status" value="1"/>
</dbReference>
<dbReference type="CDD" id="cd03230">
    <property type="entry name" value="ABC_DR_subfamily_A"/>
    <property type="match status" value="1"/>
</dbReference>
<evidence type="ECO:0000256" key="2">
    <source>
        <dbReference type="ARBA" id="ARBA00022741"/>
    </source>
</evidence>
<proteinExistence type="predicted"/>
<gene>
    <name evidence="5" type="ORF">DWY25_05630</name>
</gene>
<name>A0A412G3W0_9FIRM</name>
<dbReference type="GO" id="GO:0005524">
    <property type="term" value="F:ATP binding"/>
    <property type="evidence" value="ECO:0007669"/>
    <property type="project" value="UniProtKB-KW"/>
</dbReference>
<evidence type="ECO:0000256" key="3">
    <source>
        <dbReference type="ARBA" id="ARBA00022840"/>
    </source>
</evidence>
<dbReference type="GO" id="GO:0016887">
    <property type="term" value="F:ATP hydrolysis activity"/>
    <property type="evidence" value="ECO:0007669"/>
    <property type="project" value="InterPro"/>
</dbReference>
<accession>A0A412G3W0</accession>
<dbReference type="EMBL" id="QRUP01000005">
    <property type="protein sequence ID" value="RGR75258.1"/>
    <property type="molecule type" value="Genomic_DNA"/>
</dbReference>